<feature type="chain" id="PRO_5038667594" evidence="5">
    <location>
        <begin position="40"/>
        <end position="208"/>
    </location>
</feature>
<dbReference type="Gene3D" id="3.40.50.1820">
    <property type="entry name" value="alpha/beta hydrolase"/>
    <property type="match status" value="1"/>
</dbReference>
<keyword evidence="2" id="KW-0719">Serine esterase</keyword>
<evidence type="ECO:0000256" key="4">
    <source>
        <dbReference type="ARBA" id="ARBA00023157"/>
    </source>
</evidence>
<evidence type="ECO:0000256" key="5">
    <source>
        <dbReference type="SAM" id="SignalP"/>
    </source>
</evidence>
<evidence type="ECO:0000256" key="1">
    <source>
        <dbReference type="ARBA" id="ARBA00007534"/>
    </source>
</evidence>
<evidence type="ECO:0000313" key="6">
    <source>
        <dbReference type="EMBL" id="TDH21824.1"/>
    </source>
</evidence>
<keyword evidence="3" id="KW-0378">Hydrolase</keyword>
<dbReference type="Proteomes" id="UP000295627">
    <property type="component" value="Unassembled WGS sequence"/>
</dbReference>
<dbReference type="EMBL" id="RXLR01000014">
    <property type="protein sequence ID" value="TDH21824.1"/>
    <property type="molecule type" value="Genomic_DNA"/>
</dbReference>
<dbReference type="InterPro" id="IPR029058">
    <property type="entry name" value="AB_hydrolase_fold"/>
</dbReference>
<protein>
    <submittedName>
        <fullName evidence="6">Cutinase family protein</fullName>
    </submittedName>
</protein>
<keyword evidence="4" id="KW-1015">Disulfide bond</keyword>
<evidence type="ECO:0000256" key="2">
    <source>
        <dbReference type="ARBA" id="ARBA00022487"/>
    </source>
</evidence>
<name>A0A4R5PBV3_9MYCO</name>
<gene>
    <name evidence="6" type="ORF">EJ571_07555</name>
</gene>
<dbReference type="SMART" id="SM01110">
    <property type="entry name" value="Cutinase"/>
    <property type="match status" value="1"/>
</dbReference>
<evidence type="ECO:0000256" key="3">
    <source>
        <dbReference type="ARBA" id="ARBA00022801"/>
    </source>
</evidence>
<organism evidence="6 7">
    <name type="scientific">Mycobacteroides franklinii</name>
    <dbReference type="NCBI Taxonomy" id="948102"/>
    <lineage>
        <taxon>Bacteria</taxon>
        <taxon>Bacillati</taxon>
        <taxon>Actinomycetota</taxon>
        <taxon>Actinomycetes</taxon>
        <taxon>Mycobacteriales</taxon>
        <taxon>Mycobacteriaceae</taxon>
        <taxon>Mycobacteroides</taxon>
    </lineage>
</organism>
<dbReference type="InterPro" id="IPR000675">
    <property type="entry name" value="Cutinase/axe"/>
</dbReference>
<dbReference type="GO" id="GO:0052689">
    <property type="term" value="F:carboxylic ester hydrolase activity"/>
    <property type="evidence" value="ECO:0007669"/>
    <property type="project" value="UniProtKB-KW"/>
</dbReference>
<dbReference type="PANTHER" id="PTHR33630">
    <property type="entry name" value="CUTINASE RV1984C-RELATED-RELATED"/>
    <property type="match status" value="1"/>
</dbReference>
<accession>A0A4R5PBV3</accession>
<reference evidence="6 7" key="1">
    <citation type="journal article" date="2019" name="Sci. Rep.">
        <title>Extended insight into the Mycobacterium chelonae-abscessus complex through whole genome sequencing of Mycobacterium salmoniphilum outbreak and Mycobacterium salmoniphilum-like strains.</title>
        <authorList>
            <person name="Behra P.R.K."/>
            <person name="Das S."/>
            <person name="Pettersson B.M.F."/>
            <person name="Shirreff L."/>
            <person name="DuCote T."/>
            <person name="Jacobsson K.G."/>
            <person name="Ennis D.G."/>
            <person name="Kirsebom L.A."/>
        </authorList>
    </citation>
    <scope>NUCLEOTIDE SEQUENCE [LARGE SCALE GENOMIC DNA]</scope>
    <source>
        <strain evidence="6 7">DSM 45524</strain>
    </source>
</reference>
<feature type="signal peptide" evidence="5">
    <location>
        <begin position="1"/>
        <end position="39"/>
    </location>
</feature>
<evidence type="ECO:0000313" key="7">
    <source>
        <dbReference type="Proteomes" id="UP000295627"/>
    </source>
</evidence>
<sequence>MTTHSAVSPAVSYIRRPGYLLAALLMFTSLVAISQPAPAAADPCAAVDVSFARGRDEPPGLGRVGQAFVDALGPKIGSMNVYAVDYSAGLLSTGEGADDLRNHLSQVAASCPNTKFVIGGYSMGATVVNDVAGNPPPDVAGRIRGIATFGNIDRRGGAMTGPLAGRWIDQCNPGDPVCQEGGRSWTAHQTYEQTNLPAQAASFVAGKL</sequence>
<keyword evidence="5" id="KW-0732">Signal</keyword>
<dbReference type="Pfam" id="PF01083">
    <property type="entry name" value="Cutinase"/>
    <property type="match status" value="1"/>
</dbReference>
<dbReference type="SUPFAM" id="SSF53474">
    <property type="entry name" value="alpha/beta-Hydrolases"/>
    <property type="match status" value="1"/>
</dbReference>
<comment type="caution">
    <text evidence="6">The sequence shown here is derived from an EMBL/GenBank/DDBJ whole genome shotgun (WGS) entry which is preliminary data.</text>
</comment>
<dbReference type="AlphaFoldDB" id="A0A4R5PBV3"/>
<comment type="similarity">
    <text evidence="1">Belongs to the cutinase family.</text>
</comment>
<dbReference type="PANTHER" id="PTHR33630:SF9">
    <property type="entry name" value="CUTINASE 4"/>
    <property type="match status" value="1"/>
</dbReference>
<proteinExistence type="inferred from homology"/>